<evidence type="ECO:0000256" key="3">
    <source>
        <dbReference type="ARBA" id="ARBA00022989"/>
    </source>
</evidence>
<gene>
    <name evidence="7" type="ORF">CTAYLR_002104</name>
</gene>
<evidence type="ECO:0000256" key="5">
    <source>
        <dbReference type="SAM" id="Phobius"/>
    </source>
</evidence>
<dbReference type="PANTHER" id="PTHR12953:SF0">
    <property type="entry name" value="SUN DOMAIN-CONTAINING OSSIFICATION FACTOR"/>
    <property type="match status" value="1"/>
</dbReference>
<dbReference type="Pfam" id="PF07738">
    <property type="entry name" value="Sad1_UNC"/>
    <property type="match status" value="1"/>
</dbReference>
<evidence type="ECO:0000256" key="4">
    <source>
        <dbReference type="ARBA" id="ARBA00023136"/>
    </source>
</evidence>
<evidence type="ECO:0000313" key="8">
    <source>
        <dbReference type="Proteomes" id="UP001230188"/>
    </source>
</evidence>
<sequence>MLWLLLAVASGDDRNNETSNATTNGTKKAVKLINYASMESGAVVLETSELSKGFQNLLLDDKDKYGLTPCAEEKMLTIGLSEDIQAKEVVLAQYEKYSSGVRTFEVFGSRIFPTSEWQSLGTFEAAYGEGEQSFEILPTWVRYLKFHFLSHHGNEYACTLSQIKVHGTTLLQPKLEEQQQEPPPEPPHLDCSNLDFRDFKQKFRNINLESSNSIMDKLRGLERNQSIVDFYLANLHACLATTTTTTEERNTILTVQDMITVQDALIAAAVAFLLCFLTSLAALCAVCCTFHHTTHHYYHDASTKFHLRPRPRRREDPSPDDH</sequence>
<dbReference type="GO" id="GO:0034975">
    <property type="term" value="P:protein folding in endoplasmic reticulum"/>
    <property type="evidence" value="ECO:0007669"/>
    <property type="project" value="TreeGrafter"/>
</dbReference>
<dbReference type="Gene3D" id="2.60.120.260">
    <property type="entry name" value="Galactose-binding domain-like"/>
    <property type="match status" value="1"/>
</dbReference>
<accession>A0AAD7XPV3</accession>
<dbReference type="InterPro" id="IPR012919">
    <property type="entry name" value="SUN_dom"/>
</dbReference>
<keyword evidence="2 5" id="KW-0812">Transmembrane</keyword>
<comment type="caution">
    <text evidence="7">The sequence shown here is derived from an EMBL/GenBank/DDBJ whole genome shotgun (WGS) entry which is preliminary data.</text>
</comment>
<feature type="domain" description="SUN" evidence="6">
    <location>
        <begin position="11"/>
        <end position="170"/>
    </location>
</feature>
<keyword evidence="4 5" id="KW-0472">Membrane</keyword>
<keyword evidence="3 5" id="KW-1133">Transmembrane helix</keyword>
<dbReference type="AlphaFoldDB" id="A0AAD7XPV3"/>
<proteinExistence type="predicted"/>
<dbReference type="PANTHER" id="PTHR12953">
    <property type="entry name" value="MEMBRANE PROTEIN CH1 RELATED"/>
    <property type="match status" value="1"/>
</dbReference>
<evidence type="ECO:0000313" key="7">
    <source>
        <dbReference type="EMBL" id="KAJ8612654.1"/>
    </source>
</evidence>
<dbReference type="GO" id="GO:0012505">
    <property type="term" value="C:endomembrane system"/>
    <property type="evidence" value="ECO:0007669"/>
    <property type="project" value="UniProtKB-SubCell"/>
</dbReference>
<dbReference type="SUPFAM" id="SSF49785">
    <property type="entry name" value="Galactose-binding domain-like"/>
    <property type="match status" value="1"/>
</dbReference>
<keyword evidence="8" id="KW-1185">Reference proteome</keyword>
<dbReference type="Proteomes" id="UP001230188">
    <property type="component" value="Unassembled WGS sequence"/>
</dbReference>
<evidence type="ECO:0000256" key="2">
    <source>
        <dbReference type="ARBA" id="ARBA00022692"/>
    </source>
</evidence>
<name>A0AAD7XPV3_9STRA</name>
<dbReference type="InterPro" id="IPR008979">
    <property type="entry name" value="Galactose-bd-like_sf"/>
</dbReference>
<dbReference type="EMBL" id="JAQMWT010000044">
    <property type="protein sequence ID" value="KAJ8612654.1"/>
    <property type="molecule type" value="Genomic_DNA"/>
</dbReference>
<evidence type="ECO:0000259" key="6">
    <source>
        <dbReference type="PROSITE" id="PS51469"/>
    </source>
</evidence>
<protein>
    <recommendedName>
        <fullName evidence="6">SUN domain-containing protein</fullName>
    </recommendedName>
</protein>
<organism evidence="7 8">
    <name type="scientific">Chrysophaeum taylorii</name>
    <dbReference type="NCBI Taxonomy" id="2483200"/>
    <lineage>
        <taxon>Eukaryota</taxon>
        <taxon>Sar</taxon>
        <taxon>Stramenopiles</taxon>
        <taxon>Ochrophyta</taxon>
        <taxon>Pelagophyceae</taxon>
        <taxon>Pelagomonadales</taxon>
        <taxon>Pelagomonadaceae</taxon>
        <taxon>Chrysophaeum</taxon>
    </lineage>
</organism>
<comment type="subcellular location">
    <subcellularLocation>
        <location evidence="1">Endomembrane system</location>
    </subcellularLocation>
</comment>
<dbReference type="GO" id="GO:0016020">
    <property type="term" value="C:membrane"/>
    <property type="evidence" value="ECO:0007669"/>
    <property type="project" value="InterPro"/>
</dbReference>
<dbReference type="GO" id="GO:0005737">
    <property type="term" value="C:cytoplasm"/>
    <property type="evidence" value="ECO:0007669"/>
    <property type="project" value="TreeGrafter"/>
</dbReference>
<dbReference type="PROSITE" id="PS51469">
    <property type="entry name" value="SUN"/>
    <property type="match status" value="1"/>
</dbReference>
<reference evidence="7" key="1">
    <citation type="submission" date="2023-01" db="EMBL/GenBank/DDBJ databases">
        <title>Metagenome sequencing of chrysophaentin producing Chrysophaeum taylorii.</title>
        <authorList>
            <person name="Davison J."/>
            <person name="Bewley C."/>
        </authorList>
    </citation>
    <scope>NUCLEOTIDE SEQUENCE</scope>
    <source>
        <strain evidence="7">NIES-1699</strain>
    </source>
</reference>
<evidence type="ECO:0000256" key="1">
    <source>
        <dbReference type="ARBA" id="ARBA00004308"/>
    </source>
</evidence>
<dbReference type="InterPro" id="IPR045120">
    <property type="entry name" value="Suco/Slp1-like"/>
</dbReference>
<feature type="transmembrane region" description="Helical" evidence="5">
    <location>
        <begin position="264"/>
        <end position="290"/>
    </location>
</feature>